<dbReference type="RefSeq" id="WP_135761082.1">
    <property type="nucleotide sequence ID" value="NZ_RQHW01000047.1"/>
</dbReference>
<dbReference type="OrthoDB" id="9808993at2"/>
<dbReference type="PANTHER" id="PTHR21174:SF0">
    <property type="entry name" value="HD PHOSPHOHYDROLASE FAMILY PROTEIN-RELATED"/>
    <property type="match status" value="1"/>
</dbReference>
<dbReference type="Gene3D" id="1.10.3210.10">
    <property type="entry name" value="Hypothetical protein af1432"/>
    <property type="match status" value="1"/>
</dbReference>
<reference evidence="1" key="1">
    <citation type="journal article" date="2019" name="PLoS Negl. Trop. Dis.">
        <title>Revisiting the worldwide diversity of Leptospira species in the environment.</title>
        <authorList>
            <person name="Vincent A.T."/>
            <person name="Schiettekatte O."/>
            <person name="Bourhy P."/>
            <person name="Veyrier F.J."/>
            <person name="Picardeau M."/>
        </authorList>
    </citation>
    <scope>NUCLEOTIDE SEQUENCE [LARGE SCALE GENOMIC DNA]</scope>
    <source>
        <strain evidence="1">201300427</strain>
    </source>
</reference>
<evidence type="ECO:0008006" key="3">
    <source>
        <dbReference type="Google" id="ProtNLM"/>
    </source>
</evidence>
<name>A0A4R9M101_9LEPT</name>
<dbReference type="InterPro" id="IPR009218">
    <property type="entry name" value="HD_phosphohydro"/>
</dbReference>
<gene>
    <name evidence="1" type="ORF">EHS15_13440</name>
</gene>
<dbReference type="AlphaFoldDB" id="A0A4R9M101"/>
<comment type="caution">
    <text evidence="1">The sequence shown here is derived from an EMBL/GenBank/DDBJ whole genome shotgun (WGS) entry which is preliminary data.</text>
</comment>
<dbReference type="Proteomes" id="UP000298058">
    <property type="component" value="Unassembled WGS sequence"/>
</dbReference>
<dbReference type="PANTHER" id="PTHR21174">
    <property type="match status" value="1"/>
</dbReference>
<dbReference type="SUPFAM" id="SSF109604">
    <property type="entry name" value="HD-domain/PDEase-like"/>
    <property type="match status" value="1"/>
</dbReference>
<accession>A0A4R9M101</accession>
<evidence type="ECO:0000313" key="2">
    <source>
        <dbReference type="Proteomes" id="UP000298058"/>
    </source>
</evidence>
<protein>
    <recommendedName>
        <fullName evidence="3">Phosphohydrolase</fullName>
    </recommendedName>
</protein>
<dbReference type="EMBL" id="RQHW01000047">
    <property type="protein sequence ID" value="TGN18398.1"/>
    <property type="molecule type" value="Genomic_DNA"/>
</dbReference>
<organism evidence="1 2">
    <name type="scientific">Leptospira idonii</name>
    <dbReference type="NCBI Taxonomy" id="1193500"/>
    <lineage>
        <taxon>Bacteria</taxon>
        <taxon>Pseudomonadati</taxon>
        <taxon>Spirochaetota</taxon>
        <taxon>Spirochaetia</taxon>
        <taxon>Leptospirales</taxon>
        <taxon>Leptospiraceae</taxon>
        <taxon>Leptospira</taxon>
    </lineage>
</organism>
<evidence type="ECO:0000313" key="1">
    <source>
        <dbReference type="EMBL" id="TGN18398.1"/>
    </source>
</evidence>
<proteinExistence type="predicted"/>
<keyword evidence="2" id="KW-1185">Reference proteome</keyword>
<sequence>MLKETFFSTLGKYSVTQKQSESYWKEVVSCYSENGRYYHTLTHIKTLFDQLENKKHFFQNWDAVFFAIVYHDIIYNVSFYENEEKSAELARERLSNTSFPSQNISLCVSQILATKEHSDSESSDTNLFLDADLSILGQNRI</sequence>